<keyword evidence="2" id="KW-1185">Reference proteome</keyword>
<gene>
    <name evidence="1" type="ORF">VHEMI10447</name>
</gene>
<evidence type="ECO:0000313" key="1">
    <source>
        <dbReference type="EMBL" id="CEJ94942.1"/>
    </source>
</evidence>
<evidence type="ECO:0000313" key="2">
    <source>
        <dbReference type="Proteomes" id="UP000039046"/>
    </source>
</evidence>
<proteinExistence type="predicted"/>
<dbReference type="Proteomes" id="UP000039046">
    <property type="component" value="Unassembled WGS sequence"/>
</dbReference>
<dbReference type="HOGENOM" id="CLU_1769393_0_0_1"/>
<dbReference type="EMBL" id="CDHN01000008">
    <property type="protein sequence ID" value="CEJ94942.1"/>
    <property type="molecule type" value="Genomic_DNA"/>
</dbReference>
<name>A0A0A1TTA6_9HYPO</name>
<protein>
    <submittedName>
        <fullName evidence="1">Uncharacterized protein</fullName>
    </submittedName>
</protein>
<organism evidence="1 2">
    <name type="scientific">[Torrubiella] hemipterigena</name>
    <dbReference type="NCBI Taxonomy" id="1531966"/>
    <lineage>
        <taxon>Eukaryota</taxon>
        <taxon>Fungi</taxon>
        <taxon>Dikarya</taxon>
        <taxon>Ascomycota</taxon>
        <taxon>Pezizomycotina</taxon>
        <taxon>Sordariomycetes</taxon>
        <taxon>Hypocreomycetidae</taxon>
        <taxon>Hypocreales</taxon>
        <taxon>Clavicipitaceae</taxon>
        <taxon>Clavicipitaceae incertae sedis</taxon>
        <taxon>'Torrubiella' clade</taxon>
    </lineage>
</organism>
<accession>A0A0A1TTA6</accession>
<reference evidence="1 2" key="1">
    <citation type="journal article" date="2015" name="Genome Announc.">
        <title>Draft Genome Sequence and Gene Annotation of the Entomopathogenic Fungus Verticillium hemipterigenum.</title>
        <authorList>
            <person name="Horn F."/>
            <person name="Habel A."/>
            <person name="Scharf D.H."/>
            <person name="Dworschak J."/>
            <person name="Brakhage A.A."/>
            <person name="Guthke R."/>
            <person name="Hertweck C."/>
            <person name="Linde J."/>
        </authorList>
    </citation>
    <scope>NUCLEOTIDE SEQUENCE [LARGE SCALE GENOMIC DNA]</scope>
</reference>
<dbReference type="AlphaFoldDB" id="A0A0A1TTA6"/>
<sequence length="147" mass="16567">MHKYLRIPRLSPLHSFALYPKPSSSYLTRNHIFFHLLSKMLAFKTLLAILPFALAAPSPDADNRQVFDTTQAPNPNACLAGHCCGPHKKVEKRQTVNGPGQGDGWDYGYPLYGPPYYDFDHGYAGYPYCSTCWHEGHCDNLSFTVDK</sequence>